<dbReference type="InterPro" id="IPR055350">
    <property type="entry name" value="CCDC142_C"/>
</dbReference>
<dbReference type="InterPro" id="IPR026700">
    <property type="entry name" value="CCDC142"/>
</dbReference>
<evidence type="ECO:0000259" key="2">
    <source>
        <dbReference type="Pfam" id="PF14923"/>
    </source>
</evidence>
<evidence type="ECO:0000313" key="4">
    <source>
        <dbReference type="Proteomes" id="UP001283361"/>
    </source>
</evidence>
<proteinExistence type="predicted"/>
<dbReference type="PANTHER" id="PTHR21436">
    <property type="entry name" value="COILED-COIL DOMAIN-CONTAINING PROTEIN 142"/>
    <property type="match status" value="1"/>
</dbReference>
<feature type="region of interest" description="Disordered" evidence="1">
    <location>
        <begin position="465"/>
        <end position="490"/>
    </location>
</feature>
<evidence type="ECO:0000313" key="3">
    <source>
        <dbReference type="EMBL" id="KAK3766003.1"/>
    </source>
</evidence>
<feature type="region of interest" description="Disordered" evidence="1">
    <location>
        <begin position="1"/>
        <end position="40"/>
    </location>
</feature>
<sequence>MSLTTVPGPSRGRGILKSRLPPPIHKLGKHTPVDEDEPPDVPLQAFGFDTDGDQTSVSSGFETTFDSADAEDAAKFLRKIFSIVQPGCHASKRNGDMEGGFFSHCPRGVPIGQQYSNMCRLMEERNQLELLKECVFRIRSVQIFVEELEVLVHMECRTVYAIRHGCAAETPVTKLYCLNALCEDLRLHVAHWNSIKQRLNTCRWLQPRLGQLCLQLQHVTQALTSAILRAVNHIDQLIHIGFEVFAHCNVDTLTPEIMWNITRGLEDFNNIVGSLRLSYQMDKSQNFGANPFLDQVTSHSLLLNSSLIKPLKTIHFTKVLSILANERSRYAAKLAHQFFTCNEHFVRLITTGSLPRFEWGDYLPHQNQPHSIMMMTDTSDYQNFTGSNASLNATYLQIGFVRAPDLSNLPSPLVEFSAKEQEFAESFLLIVCNSTSLLRKNEPGKPQRAQKMTIAKNMMSPVVGRPPRVQFQGDTPVINRGDSQRKKVSWGDNADNTIRSAVVTHYMDSLWLHLGRNLDLFLDEPAWQGRHCLLESSMGSILLFNDTVTAMLRNMIGHVCYKDMFPPTSVQPLLGVVFRLHALSAYGAWDASANSSLASELTDKCVPCLISDDLYCSRTGRLLQDMYMPLMSILQEICRCHPLDHDDAMQHADADLSICAGVTWRMLTTCKLAVSWCSSKIQQSLSSWNVDQFLLLTHTDLKILVDCTKNALYLLESINVKEEQFQVRVSDNLSVCQIKLLHQQIQQVNSQIQTFSGTTMKNFMDKYSEYAQRFFQENMLPARMWKRKITPEEKAEPNNYAKEAVDALLVPIVHGISKLSTTSQIGVLAMATVTFCNSWLSLILKEKIKFSLWGAVQLGMDFDFIHTKLGELISNDEVRHSTLDQAIFQQMKGIIILLKRQPSHKQASNRLMDNIMCDSVNTVPPPESMAGVDDKISSNNFSPEGSPAVKNGTYKASSKTDCTLVEEDDENVCTVPNMQEWLALRAVGGSKSWKFPACFSRSSSDD</sequence>
<dbReference type="Proteomes" id="UP001283361">
    <property type="component" value="Unassembled WGS sequence"/>
</dbReference>
<evidence type="ECO:0000256" key="1">
    <source>
        <dbReference type="SAM" id="MobiDB-lite"/>
    </source>
</evidence>
<comment type="caution">
    <text evidence="3">The sequence shown here is derived from an EMBL/GenBank/DDBJ whole genome shotgun (WGS) entry which is preliminary data.</text>
</comment>
<protein>
    <recommendedName>
        <fullName evidence="2">Coiled-coil protein 142 C-terminal domain-containing protein</fullName>
    </recommendedName>
</protein>
<dbReference type="EMBL" id="JAWDGP010004263">
    <property type="protein sequence ID" value="KAK3766003.1"/>
    <property type="molecule type" value="Genomic_DNA"/>
</dbReference>
<dbReference type="AlphaFoldDB" id="A0AAE1DE30"/>
<reference evidence="3" key="1">
    <citation type="journal article" date="2023" name="G3 (Bethesda)">
        <title>A reference genome for the long-term kleptoplast-retaining sea slug Elysia crispata morphotype clarki.</title>
        <authorList>
            <person name="Eastman K.E."/>
            <person name="Pendleton A.L."/>
            <person name="Shaikh M.A."/>
            <person name="Suttiyut T."/>
            <person name="Ogas R."/>
            <person name="Tomko P."/>
            <person name="Gavelis G."/>
            <person name="Widhalm J.R."/>
            <person name="Wisecaver J.H."/>
        </authorList>
    </citation>
    <scope>NUCLEOTIDE SEQUENCE</scope>
    <source>
        <strain evidence="3">ECLA1</strain>
    </source>
</reference>
<name>A0AAE1DE30_9GAST</name>
<dbReference type="PANTHER" id="PTHR21436:SF2">
    <property type="entry name" value="COILED-COIL DOMAIN-CONTAINING PROTEIN 142"/>
    <property type="match status" value="1"/>
</dbReference>
<organism evidence="3 4">
    <name type="scientific">Elysia crispata</name>
    <name type="common">lettuce slug</name>
    <dbReference type="NCBI Taxonomy" id="231223"/>
    <lineage>
        <taxon>Eukaryota</taxon>
        <taxon>Metazoa</taxon>
        <taxon>Spiralia</taxon>
        <taxon>Lophotrochozoa</taxon>
        <taxon>Mollusca</taxon>
        <taxon>Gastropoda</taxon>
        <taxon>Heterobranchia</taxon>
        <taxon>Euthyneura</taxon>
        <taxon>Panpulmonata</taxon>
        <taxon>Sacoglossa</taxon>
        <taxon>Placobranchoidea</taxon>
        <taxon>Plakobranchidae</taxon>
        <taxon>Elysia</taxon>
    </lineage>
</organism>
<dbReference type="Pfam" id="PF14923">
    <property type="entry name" value="CCDC142"/>
    <property type="match status" value="1"/>
</dbReference>
<gene>
    <name evidence="3" type="ORF">RRG08_002246</name>
</gene>
<feature type="domain" description="Coiled-coil protein 142 C-terminal" evidence="2">
    <location>
        <begin position="510"/>
        <end position="982"/>
    </location>
</feature>
<accession>A0AAE1DE30</accession>
<keyword evidence="4" id="KW-1185">Reference proteome</keyword>